<evidence type="ECO:0000313" key="2">
    <source>
        <dbReference type="Proteomes" id="UP000007037"/>
    </source>
</evidence>
<sequence length="76" mass="9026">MGRLKRHRKDNVSSIQQMRKLGCSRNSEGIGALCCDRRQHIEFFIRPNFLTPSSHFLEFLNDGKNEKSFESYFFRI</sequence>
<proteinExistence type="predicted"/>
<dbReference type="EMBL" id="AE016823">
    <property type="protein sequence ID" value="AAS70580.1"/>
    <property type="molecule type" value="Genomic_DNA"/>
</dbReference>
<reference evidence="1 2" key="1">
    <citation type="journal article" date="2004" name="J. Bacteriol.">
        <title>Comparative genomics of two Leptospira interrogans serovars reveals novel insights into physiology and pathogenesis.</title>
        <authorList>
            <person name="Nascimento A.L."/>
            <person name="Ko A.I."/>
            <person name="Martins E.A."/>
            <person name="Monteiro-Vitorello C.B."/>
            <person name="Ho P.L."/>
            <person name="Haake D.A."/>
            <person name="Verjovski-Almeida S."/>
            <person name="Hartskeerl R.A."/>
            <person name="Marques M.V."/>
            <person name="Oliveira M.C."/>
            <person name="Menck C.F."/>
            <person name="Leite L.C."/>
            <person name="Carrer H."/>
            <person name="Coutinho L.L."/>
            <person name="Degrave W.M."/>
            <person name="Dellagostin O.A."/>
            <person name="El-Dorry H."/>
            <person name="Ferro E.S."/>
            <person name="Ferro M.I."/>
            <person name="Furlan L.R."/>
            <person name="Gamberini M."/>
            <person name="Giglioti E.A."/>
            <person name="Goes-Neto A."/>
            <person name="Goldman G.H."/>
            <person name="Goldman M.H."/>
            <person name="Harakava R."/>
            <person name="Jeronimo S.M."/>
            <person name="Junqueira-De-Azevedo I.L."/>
            <person name="Kimura E.T."/>
            <person name="Kuramae E.E."/>
            <person name="Lemos E.G."/>
            <person name="Lemos M.V."/>
            <person name="Marino C.L."/>
            <person name="Nunes L.R."/>
            <person name="De Oliveira R.C."/>
            <person name="Pereira G.G."/>
            <person name="Reis M.S."/>
            <person name="Schriefer A."/>
            <person name="Siqueira W.J."/>
            <person name="Sommer P."/>
            <person name="Tsai S.M."/>
            <person name="Simpson A.J."/>
            <person name="Ferro J.A."/>
            <person name="Camargo L.E."/>
            <person name="Kitajima J.P."/>
            <person name="Setubal J.C."/>
            <person name="Van Sluys M.A."/>
        </authorList>
    </citation>
    <scope>NUCLEOTIDE SEQUENCE [LARGE SCALE GENOMIC DNA]</scope>
    <source>
        <strain evidence="1 2">Fiocruz L1-130</strain>
    </source>
</reference>
<gene>
    <name evidence="1" type="ordered locus">LIC_12004</name>
</gene>
<dbReference type="Proteomes" id="UP000007037">
    <property type="component" value="Chromosome I"/>
</dbReference>
<dbReference type="HOGENOM" id="CLU_2650047_0_0_12"/>
<dbReference type="KEGG" id="lic:LIC_12004"/>
<dbReference type="AlphaFoldDB" id="Q72QV4"/>
<protein>
    <submittedName>
        <fullName evidence="1">Uncharacterized protein</fullName>
    </submittedName>
</protein>
<name>Q72QV4_LEPIC</name>
<organism evidence="1 2">
    <name type="scientific">Leptospira interrogans serogroup Icterohaemorrhagiae serovar copenhageni (strain Fiocruz L1-130)</name>
    <dbReference type="NCBI Taxonomy" id="267671"/>
    <lineage>
        <taxon>Bacteria</taxon>
        <taxon>Pseudomonadati</taxon>
        <taxon>Spirochaetota</taxon>
        <taxon>Spirochaetia</taxon>
        <taxon>Leptospirales</taxon>
        <taxon>Leptospiraceae</taxon>
        <taxon>Leptospira</taxon>
    </lineage>
</organism>
<evidence type="ECO:0000313" key="1">
    <source>
        <dbReference type="EMBL" id="AAS70580.1"/>
    </source>
</evidence>
<accession>Q72QV4</accession>